<dbReference type="FunFam" id="1.20.1560.10:FF:000061">
    <property type="entry name" value="ATP-binding cassette transporter YOR1"/>
    <property type="match status" value="1"/>
</dbReference>
<feature type="transmembrane region" description="Helical" evidence="11">
    <location>
        <begin position="1037"/>
        <end position="1055"/>
    </location>
</feature>
<keyword evidence="9 11" id="KW-0472">Membrane</keyword>
<reference evidence="14 15" key="1">
    <citation type="submission" date="2020-01" db="EMBL/GenBank/DDBJ databases">
        <authorList>
            <person name="Gupta K D."/>
        </authorList>
    </citation>
    <scope>NUCLEOTIDE SEQUENCE [LARGE SCALE GENOMIC DNA]</scope>
</reference>
<evidence type="ECO:0000256" key="2">
    <source>
        <dbReference type="ARBA" id="ARBA00009726"/>
    </source>
</evidence>
<evidence type="ECO:0000256" key="9">
    <source>
        <dbReference type="ARBA" id="ARBA00023136"/>
    </source>
</evidence>
<evidence type="ECO:0000256" key="6">
    <source>
        <dbReference type="ARBA" id="ARBA00022840"/>
    </source>
</evidence>
<dbReference type="Gene3D" id="3.40.50.300">
    <property type="entry name" value="P-loop containing nucleotide triphosphate hydrolases"/>
    <property type="match status" value="2"/>
</dbReference>
<keyword evidence="7 11" id="KW-1133">Transmembrane helix</keyword>
<dbReference type="Pfam" id="PF00664">
    <property type="entry name" value="ABC_membrane"/>
    <property type="match status" value="2"/>
</dbReference>
<feature type="region of interest" description="Disordered" evidence="10">
    <location>
        <begin position="69"/>
        <end position="111"/>
    </location>
</feature>
<accession>A0A8S0VYH8</accession>
<keyword evidence="6" id="KW-0067">ATP-binding</keyword>
<dbReference type="SMART" id="SM00382">
    <property type="entry name" value="AAA"/>
    <property type="match status" value="2"/>
</dbReference>
<feature type="region of interest" description="Disordered" evidence="10">
    <location>
        <begin position="1"/>
        <end position="34"/>
    </location>
</feature>
<evidence type="ECO:0000256" key="3">
    <source>
        <dbReference type="ARBA" id="ARBA00022448"/>
    </source>
</evidence>
<dbReference type="PANTHER" id="PTHR24223">
    <property type="entry name" value="ATP-BINDING CASSETTE SUB-FAMILY C"/>
    <property type="match status" value="1"/>
</dbReference>
<feature type="transmembrane region" description="Helical" evidence="11">
    <location>
        <begin position="408"/>
        <end position="426"/>
    </location>
</feature>
<evidence type="ECO:0000256" key="4">
    <source>
        <dbReference type="ARBA" id="ARBA00022692"/>
    </source>
</evidence>
<dbReference type="CDD" id="cd03244">
    <property type="entry name" value="ABCC_MRP_domain2"/>
    <property type="match status" value="1"/>
</dbReference>
<feature type="transmembrane region" description="Helical" evidence="11">
    <location>
        <begin position="522"/>
        <end position="547"/>
    </location>
</feature>
<evidence type="ECO:0000256" key="8">
    <source>
        <dbReference type="ARBA" id="ARBA00023026"/>
    </source>
</evidence>
<dbReference type="InterPro" id="IPR003593">
    <property type="entry name" value="AAA+_ATPase"/>
</dbReference>
<evidence type="ECO:0000256" key="10">
    <source>
        <dbReference type="SAM" id="MobiDB-lite"/>
    </source>
</evidence>
<evidence type="ECO:0000259" key="13">
    <source>
        <dbReference type="PROSITE" id="PS50929"/>
    </source>
</evidence>
<feature type="transmembrane region" description="Helical" evidence="11">
    <location>
        <begin position="382"/>
        <end position="402"/>
    </location>
</feature>
<evidence type="ECO:0000256" key="11">
    <source>
        <dbReference type="SAM" id="Phobius"/>
    </source>
</evidence>
<dbReference type="InterPro" id="IPR036640">
    <property type="entry name" value="ABC1_TM_sf"/>
</dbReference>
<evidence type="ECO:0000313" key="15">
    <source>
        <dbReference type="Proteomes" id="UP000467700"/>
    </source>
</evidence>
<keyword evidence="15" id="KW-1185">Reference proteome</keyword>
<feature type="compositionally biased region" description="Basic residues" evidence="10">
    <location>
        <begin position="599"/>
        <end position="613"/>
    </location>
</feature>
<feature type="region of interest" description="Disordered" evidence="10">
    <location>
        <begin position="846"/>
        <end position="885"/>
    </location>
</feature>
<feature type="compositionally biased region" description="Basic and acidic residues" evidence="10">
    <location>
        <begin position="854"/>
        <end position="885"/>
    </location>
</feature>
<feature type="transmembrane region" description="Helical" evidence="11">
    <location>
        <begin position="1170"/>
        <end position="1190"/>
    </location>
</feature>
<dbReference type="Gene3D" id="1.20.1560.10">
    <property type="entry name" value="ABC transporter type 1, transmembrane domain"/>
    <property type="match status" value="2"/>
</dbReference>
<comment type="subcellular location">
    <subcellularLocation>
        <location evidence="1">Membrane</location>
        <topology evidence="1">Multi-pass membrane protein</topology>
    </subcellularLocation>
</comment>
<dbReference type="CDD" id="cd18597">
    <property type="entry name" value="ABC_6TM_YOR1_D1_like"/>
    <property type="match status" value="1"/>
</dbReference>
<dbReference type="GO" id="GO:0016020">
    <property type="term" value="C:membrane"/>
    <property type="evidence" value="ECO:0007669"/>
    <property type="project" value="UniProtKB-SubCell"/>
</dbReference>
<keyword evidence="5" id="KW-0547">Nucleotide-binding</keyword>
<feature type="transmembrane region" description="Helical" evidence="11">
    <location>
        <begin position="1061"/>
        <end position="1080"/>
    </location>
</feature>
<evidence type="ECO:0000259" key="12">
    <source>
        <dbReference type="PROSITE" id="PS50893"/>
    </source>
</evidence>
<dbReference type="EMBL" id="CACVBS010000057">
    <property type="protein sequence ID" value="CAA7266944.1"/>
    <property type="molecule type" value="Genomic_DNA"/>
</dbReference>
<feature type="transmembrane region" description="Helical" evidence="11">
    <location>
        <begin position="485"/>
        <end position="510"/>
    </location>
</feature>
<dbReference type="OrthoDB" id="6500128at2759"/>
<evidence type="ECO:0000256" key="7">
    <source>
        <dbReference type="ARBA" id="ARBA00022989"/>
    </source>
</evidence>
<keyword evidence="3" id="KW-0813">Transport</keyword>
<name>A0A8S0VYH8_CYCAE</name>
<dbReference type="PROSITE" id="PS50893">
    <property type="entry name" value="ABC_TRANSPORTER_2"/>
    <property type="match status" value="2"/>
</dbReference>
<keyword evidence="4 11" id="KW-0812">Transmembrane</keyword>
<dbReference type="PROSITE" id="PS50929">
    <property type="entry name" value="ABC_TM1F"/>
    <property type="match status" value="2"/>
</dbReference>
<dbReference type="GO" id="GO:0140359">
    <property type="term" value="F:ABC-type transporter activity"/>
    <property type="evidence" value="ECO:0007669"/>
    <property type="project" value="InterPro"/>
</dbReference>
<evidence type="ECO:0000256" key="5">
    <source>
        <dbReference type="ARBA" id="ARBA00022741"/>
    </source>
</evidence>
<keyword evidence="8" id="KW-0843">Virulence</keyword>
<dbReference type="SUPFAM" id="SSF52540">
    <property type="entry name" value="P-loop containing nucleoside triphosphate hydrolases"/>
    <property type="match status" value="2"/>
</dbReference>
<dbReference type="CDD" id="cd03250">
    <property type="entry name" value="ABCC_MRP_domain1"/>
    <property type="match status" value="1"/>
</dbReference>
<comment type="similarity">
    <text evidence="2">Belongs to the ABC transporter superfamily. ABCC family. Conjugate transporter (TC 3.A.1.208) subfamily.</text>
</comment>
<feature type="transmembrane region" description="Helical" evidence="11">
    <location>
        <begin position="306"/>
        <end position="328"/>
    </location>
</feature>
<feature type="transmembrane region" description="Helical" evidence="11">
    <location>
        <begin position="961"/>
        <end position="992"/>
    </location>
</feature>
<gene>
    <name evidence="14" type="ORF">AAE3_LOCUS9089</name>
</gene>
<dbReference type="GO" id="GO:0016887">
    <property type="term" value="F:ATP hydrolysis activity"/>
    <property type="evidence" value="ECO:0007669"/>
    <property type="project" value="InterPro"/>
</dbReference>
<dbReference type="PROSITE" id="PS00211">
    <property type="entry name" value="ABC_TRANSPORTER_1"/>
    <property type="match status" value="2"/>
</dbReference>
<dbReference type="InterPro" id="IPR027417">
    <property type="entry name" value="P-loop_NTPase"/>
</dbReference>
<feature type="compositionally biased region" description="Basic and acidic residues" evidence="10">
    <location>
        <begin position="75"/>
        <end position="99"/>
    </location>
</feature>
<dbReference type="FunFam" id="3.40.50.300:FF:000997">
    <property type="entry name" value="Multidrug resistance-associated protein 1"/>
    <property type="match status" value="1"/>
</dbReference>
<feature type="region of interest" description="Disordered" evidence="10">
    <location>
        <begin position="588"/>
        <end position="614"/>
    </location>
</feature>
<protein>
    <recommendedName>
        <fullName evidence="16">ABC transporter</fullName>
    </recommendedName>
</protein>
<dbReference type="InterPro" id="IPR011527">
    <property type="entry name" value="ABC1_TM_dom"/>
</dbReference>
<dbReference type="SUPFAM" id="SSF90123">
    <property type="entry name" value="ABC transporter transmembrane region"/>
    <property type="match status" value="2"/>
</dbReference>
<sequence length="1539" mass="170814">MYASPLDPDGGEAGEVLAMDEQKRHSQQDQSAGSRAALIYRRLRQSQSHPLFHKVRIKVLNTQNGPLEFSTFPHMSEKPKTSIDSGSHESLDAEKEQHVGPHPTAPPEQNLNKRSWWQRVPFTSSKPPPPPSISLDDASLIPEANANILDLITFGWITPLMSLGYARPLEAPDLWKLQDNRNAEAVADAITSSFNRRAQAAAEYNERLANGAVGPGLKGVWWSLRGKRVEKEKEWREKTGRKKPSLVWAMNDSVKWWFWSSAVLKIIGDTAQVTSPLVVKAIINFASESYSGHRLGQSVPPVGQGIGLTFALLLMQVVASLCTHHFFYRSTSAGVLLRGGLITAIYTRSLKLTSRARSTLTNGKLVNHISTDVSRIDFCAGYFHMAWTAPIQLAICLVLLILNLGPSALAGFAFFILATPPQTVVMKRMFKLRAKSMEWTDKRAKLLQELLGGMKVIKFFAWEIPFLARITEFRKREMAYIRSLLLLRSANNAVAMSMPVLASVIAFVTYSVTGHTLEPDVIFTSLTLFNLLRLPLMFLPVSFSAIADAANATSRLYAVFEAELLEKTHTVDENLKVAIEVKDASFTWDSPPPEEESKSKKRGGRQSSKAKARAKVDAAAKQKQLDDKAKSDEENVFKVRDINMSIPRGQLVAVVGSVGSGKTSLLQGLIGEMRKTSGEIVFGGSVGYCPQSAWIQNATIRENICFGRPFEEERYWKAIRDSCLEPDLEMLPNGDMTEVGEKGISLSGGQKQRLNICRAIYCDTEIQIFDDPLSALDAHVGKAVFQNVLQNATSGKTRILVTHALHFLPQVDYIYVIDDGRIAERGTYPELMAKGGEFSLFVTEFGSSEDEEDHERKIEEDAIESDRDSGKTKDEAEEKKQTERTAKIRKSVAGAALMQTEERNTGAIAWGAYKDYMKAGHGDVVAPLLLLSLVLMQGTTVVSSYWLVWWQEKTFNQPQGFYMGIYAGLGVGQAVANFLMGAAFAVLTYFASQSLHRDAIRRVMHAPMSFFETTPLGRVMNRFSKDIDTIDNLLGEALRMFMGTFSAILGAIILISIVLPWFLIGVFVVLLGYIYAAAFYRASARELKRLGRLPSKHYGTPELIMIFADSVLRSSLYSHFSESLSGLATIRAYGEAERFRLDNEKRVDVENRAYWLTVTNQRWLGIRLDFLGALLTFIVSMLTVGTRFTISPAQTGLVLSYILSVQQAFGWMVRQSAEVENNMNSVERILYYAQEVEQEAPHSLPEKKPATSWPAHGRLELKNVVLSYRPELPPVLKGISMSVKAGEKIGIVGRTGAGKSSIMTALYRLVELTSGSILLDDVDVSTIGLTDLRNGLAIIPQDPLLFSGTLRTNLDPFNLHDDATLWDALRRAYLVDSSKRNSLEIEGQAAAEDELPPSGAQTPVNRFSLDTVIEDEGGNLSVGQRSLVSLARALVKNARVIILDEATASVDYETDRKIQDTIAYEFKDRTVLCIAHRLRTIIAYDRICVLDAGQIAEFDTPAKLYENTDGIFRGMCERSSITLDDIKLAVKATIHDTDD</sequence>
<organism evidence="14 15">
    <name type="scientific">Cyclocybe aegerita</name>
    <name type="common">Black poplar mushroom</name>
    <name type="synonym">Agrocybe aegerita</name>
    <dbReference type="NCBI Taxonomy" id="1973307"/>
    <lineage>
        <taxon>Eukaryota</taxon>
        <taxon>Fungi</taxon>
        <taxon>Dikarya</taxon>
        <taxon>Basidiomycota</taxon>
        <taxon>Agaricomycotina</taxon>
        <taxon>Agaricomycetes</taxon>
        <taxon>Agaricomycetidae</taxon>
        <taxon>Agaricales</taxon>
        <taxon>Agaricineae</taxon>
        <taxon>Bolbitiaceae</taxon>
        <taxon>Cyclocybe</taxon>
    </lineage>
</organism>
<dbReference type="InterPro" id="IPR003439">
    <property type="entry name" value="ABC_transporter-like_ATP-bd"/>
</dbReference>
<dbReference type="PANTHER" id="PTHR24223:SF456">
    <property type="entry name" value="MULTIDRUG RESISTANCE-ASSOCIATED PROTEIN LETHAL(2)03659"/>
    <property type="match status" value="1"/>
</dbReference>
<dbReference type="Pfam" id="PF00005">
    <property type="entry name" value="ABC_tran"/>
    <property type="match status" value="2"/>
</dbReference>
<feature type="domain" description="ABC transporter" evidence="12">
    <location>
        <begin position="623"/>
        <end position="844"/>
    </location>
</feature>
<feature type="domain" description="ABC transmembrane type-1" evidence="13">
    <location>
        <begin position="261"/>
        <end position="548"/>
    </location>
</feature>
<evidence type="ECO:0000313" key="14">
    <source>
        <dbReference type="EMBL" id="CAA7266944.1"/>
    </source>
</evidence>
<evidence type="ECO:0008006" key="16">
    <source>
        <dbReference type="Google" id="ProtNLM"/>
    </source>
</evidence>
<dbReference type="InterPro" id="IPR050173">
    <property type="entry name" value="ABC_transporter_C-like"/>
</dbReference>
<dbReference type="InterPro" id="IPR017871">
    <property type="entry name" value="ABC_transporter-like_CS"/>
</dbReference>
<dbReference type="Proteomes" id="UP000467700">
    <property type="component" value="Unassembled WGS sequence"/>
</dbReference>
<evidence type="ECO:0000256" key="1">
    <source>
        <dbReference type="ARBA" id="ARBA00004141"/>
    </source>
</evidence>
<dbReference type="FunFam" id="3.40.50.300:FF:000565">
    <property type="entry name" value="ABC bile acid transporter"/>
    <property type="match status" value="1"/>
</dbReference>
<dbReference type="FunFam" id="1.20.1560.10:FF:000010">
    <property type="entry name" value="Multidrug resistance-associated ABC transporter"/>
    <property type="match status" value="1"/>
</dbReference>
<dbReference type="CDD" id="cd18606">
    <property type="entry name" value="ABC_6TM_YOR1_D2_like"/>
    <property type="match status" value="1"/>
</dbReference>
<feature type="domain" description="ABC transporter" evidence="12">
    <location>
        <begin position="1259"/>
        <end position="1517"/>
    </location>
</feature>
<dbReference type="GO" id="GO:0005524">
    <property type="term" value="F:ATP binding"/>
    <property type="evidence" value="ECO:0007669"/>
    <property type="project" value="UniProtKB-KW"/>
</dbReference>
<comment type="caution">
    <text evidence="14">The sequence shown here is derived from an EMBL/GenBank/DDBJ whole genome shotgun (WGS) entry which is preliminary data.</text>
</comment>
<feature type="transmembrane region" description="Helical" evidence="11">
    <location>
        <begin position="924"/>
        <end position="949"/>
    </location>
</feature>
<proteinExistence type="inferred from homology"/>
<feature type="domain" description="ABC transmembrane type-1" evidence="13">
    <location>
        <begin position="928"/>
        <end position="1221"/>
    </location>
</feature>